<dbReference type="InterPro" id="IPR010998">
    <property type="entry name" value="Integrase_recombinase_N"/>
</dbReference>
<comment type="similarity">
    <text evidence="1">Belongs to the 'phage' integrase family.</text>
</comment>
<protein>
    <submittedName>
        <fullName evidence="6">Integrase</fullName>
    </submittedName>
</protein>
<dbReference type="Pfam" id="PF13102">
    <property type="entry name" value="Phage_int_SAM_5"/>
    <property type="match status" value="1"/>
</dbReference>
<name>N1WQP0_9FLAO</name>
<feature type="domain" description="Phage integrase SAM-like" evidence="5">
    <location>
        <begin position="117"/>
        <end position="200"/>
    </location>
</feature>
<dbReference type="Proteomes" id="UP000012317">
    <property type="component" value="Unassembled WGS sequence"/>
</dbReference>
<dbReference type="PANTHER" id="PTHR30349:SF64">
    <property type="entry name" value="PROPHAGE INTEGRASE INTD-RELATED"/>
    <property type="match status" value="1"/>
</dbReference>
<accession>N1WQP0</accession>
<evidence type="ECO:0000256" key="3">
    <source>
        <dbReference type="ARBA" id="ARBA00023172"/>
    </source>
</evidence>
<dbReference type="RefSeq" id="WP_003434795.1">
    <property type="nucleotide sequence ID" value="NZ_APLF01000001.1"/>
</dbReference>
<dbReference type="Gene3D" id="1.10.443.10">
    <property type="entry name" value="Intergrase catalytic core"/>
    <property type="match status" value="1"/>
</dbReference>
<comment type="caution">
    <text evidence="6">The sequence shown here is derived from an EMBL/GenBank/DDBJ whole genome shotgun (WGS) entry which is preliminary data.</text>
</comment>
<evidence type="ECO:0000256" key="1">
    <source>
        <dbReference type="ARBA" id="ARBA00008857"/>
    </source>
</evidence>
<reference evidence="6 7" key="1">
    <citation type="journal article" date="2014" name="Genome Biol. Evol.">
        <title>Extensive gene acquisition in the extremely psychrophilic bacterial species Psychroflexus torquis and the link to sea-ice ecosystem specialism.</title>
        <authorList>
            <person name="Feng S."/>
            <person name="Powell S.M."/>
            <person name="Wilson R."/>
            <person name="Bowman J.P."/>
        </authorList>
    </citation>
    <scope>NUCLEOTIDE SEQUENCE [LARGE SCALE GENOMIC DNA]</scope>
    <source>
        <strain evidence="6 7">ACAM 44</strain>
    </source>
</reference>
<dbReference type="GO" id="GO:0006310">
    <property type="term" value="P:DNA recombination"/>
    <property type="evidence" value="ECO:0007669"/>
    <property type="project" value="UniProtKB-KW"/>
</dbReference>
<feature type="domain" description="Tyr recombinase" evidence="4">
    <location>
        <begin position="249"/>
        <end position="401"/>
    </location>
</feature>
<dbReference type="Gene3D" id="1.10.150.130">
    <property type="match status" value="1"/>
</dbReference>
<dbReference type="InterPro" id="IPR025269">
    <property type="entry name" value="SAM-like_dom"/>
</dbReference>
<sequence length="414" mass="49775">MASVNFLYRSNRNEAALTLRFLFRHQEKDYVFSTKTKLIITRKYWEKVHFKKRIKDLDSSFEKSRIQNELNNIESHVIRLFNDNKNSKIDKNWLKKIIHDFYYPKEIKNIPENIIDFIEFYINYRKNELKITSINKYRVIKNKLIRLENYRKESLSVKDINEDFKKEFVDYQKREGYAKNTIQKELAFIKTFCKQARYMGLEVSSQMDNLKTEKENIEKIYLNIEELSKIESLDNLPQDLDEARDWLVISCFCGQRISDFMRFNKEMIREENGKKFIEFTQRKTNKIMTVPLHHKILDILDKRYGEFPKAIFFHKYNQLIKTICKIAKIDDLVKGSRMKKIGTGKFKYRKKDGVYKKHELITSHVGRRSFASNYYGKIPTTYLIFITGHSSEKMFLNYMGKSNKDLAVEVSKYF</sequence>
<keyword evidence="7" id="KW-1185">Reference proteome</keyword>
<dbReference type="PATRIC" id="fig|1189619.4.peg.144"/>
<dbReference type="GO" id="GO:0015074">
    <property type="term" value="P:DNA integration"/>
    <property type="evidence" value="ECO:0007669"/>
    <property type="project" value="InterPro"/>
</dbReference>
<dbReference type="Pfam" id="PF00589">
    <property type="entry name" value="Phage_integrase"/>
    <property type="match status" value="1"/>
</dbReference>
<dbReference type="STRING" id="1189619.pgond44_00715"/>
<keyword evidence="2" id="KW-0238">DNA-binding</keyword>
<dbReference type="PANTHER" id="PTHR30349">
    <property type="entry name" value="PHAGE INTEGRASE-RELATED"/>
    <property type="match status" value="1"/>
</dbReference>
<evidence type="ECO:0000259" key="4">
    <source>
        <dbReference type="Pfam" id="PF00589"/>
    </source>
</evidence>
<proteinExistence type="inferred from homology"/>
<dbReference type="eggNOG" id="COG0582">
    <property type="taxonomic scope" value="Bacteria"/>
</dbReference>
<dbReference type="InterPro" id="IPR002104">
    <property type="entry name" value="Integrase_catalytic"/>
</dbReference>
<evidence type="ECO:0000313" key="7">
    <source>
        <dbReference type="Proteomes" id="UP000012317"/>
    </source>
</evidence>
<dbReference type="AlphaFoldDB" id="N1WQP0"/>
<dbReference type="EMBL" id="APLF01000001">
    <property type="protein sequence ID" value="EMY82601.1"/>
    <property type="molecule type" value="Genomic_DNA"/>
</dbReference>
<evidence type="ECO:0000259" key="5">
    <source>
        <dbReference type="Pfam" id="PF13102"/>
    </source>
</evidence>
<gene>
    <name evidence="6" type="ORF">pgond44_00715</name>
</gene>
<evidence type="ECO:0000256" key="2">
    <source>
        <dbReference type="ARBA" id="ARBA00023125"/>
    </source>
</evidence>
<dbReference type="InterPro" id="IPR050090">
    <property type="entry name" value="Tyrosine_recombinase_XerCD"/>
</dbReference>
<dbReference type="InterPro" id="IPR013762">
    <property type="entry name" value="Integrase-like_cat_sf"/>
</dbReference>
<organism evidence="6 7">
    <name type="scientific">Psychroflexus gondwanensis ACAM 44</name>
    <dbReference type="NCBI Taxonomy" id="1189619"/>
    <lineage>
        <taxon>Bacteria</taxon>
        <taxon>Pseudomonadati</taxon>
        <taxon>Bacteroidota</taxon>
        <taxon>Flavobacteriia</taxon>
        <taxon>Flavobacteriales</taxon>
        <taxon>Flavobacteriaceae</taxon>
        <taxon>Psychroflexus</taxon>
    </lineage>
</organism>
<dbReference type="GO" id="GO:0003677">
    <property type="term" value="F:DNA binding"/>
    <property type="evidence" value="ECO:0007669"/>
    <property type="project" value="UniProtKB-KW"/>
</dbReference>
<dbReference type="InterPro" id="IPR011010">
    <property type="entry name" value="DNA_brk_join_enz"/>
</dbReference>
<evidence type="ECO:0000313" key="6">
    <source>
        <dbReference type="EMBL" id="EMY82601.1"/>
    </source>
</evidence>
<keyword evidence="3" id="KW-0233">DNA recombination</keyword>
<dbReference type="SUPFAM" id="SSF56349">
    <property type="entry name" value="DNA breaking-rejoining enzymes"/>
    <property type="match status" value="1"/>
</dbReference>